<dbReference type="EMBL" id="JAAGWQ010000168">
    <property type="protein sequence ID" value="KAF5662225.1"/>
    <property type="molecule type" value="Genomic_DNA"/>
</dbReference>
<sequence length="494" mass="53813">MSDESGFDPVKAACMADLSRSRQEELPLSHEEKRGPSYAPGGRDDSINYTMHRKVQLRGKWNATFDDEESKQMVGLEDLDARPWARKEAKRVLKTFEPKSAQPPSSAFGRSTSCVKPVGPASSSESQSVEGYKAFKPTTPGWEPTVQGLISDSEANLLTVPKRGGQLASAVPTATSQQPTSTNGTSAKEILSSSTATGASHARLTFIVNKAPPAGNALEYVAGSGHCHIVPGKNKALSYVTKLTIKMKLRENEAILELCSDSKRDKIHNALDIEKPILDGEYCVVKAASVQWPYYLHFDATEEAQKFKNCLSKVRKAVRLHQKPEETGDSPKNTANNAESKPETVESMVPDTTVPTDHTKADIAGIKASESTTSTEQTTVARDVHSGVAESPASAAFEQPETLISMDEGWGLVENHRVPEVDETSKHVIALVKKVISHIGSERSLGADEIAGINDAIFEKWMSEGFLRGSNEHLKQEFMKAIRSLFLNTKRPKA</sequence>
<evidence type="ECO:0000313" key="3">
    <source>
        <dbReference type="Proteomes" id="UP000567885"/>
    </source>
</evidence>
<evidence type="ECO:0000313" key="2">
    <source>
        <dbReference type="EMBL" id="KAF5662225.1"/>
    </source>
</evidence>
<proteinExistence type="predicted"/>
<feature type="region of interest" description="Disordered" evidence="1">
    <location>
        <begin position="98"/>
        <end position="136"/>
    </location>
</feature>
<reference evidence="2 3" key="1">
    <citation type="submission" date="2020-05" db="EMBL/GenBank/DDBJ databases">
        <title>Identification and distribution of gene clusters putatively required for synthesis of sphingolipid metabolism inhibitors in phylogenetically diverse species of the filamentous fungus Fusarium.</title>
        <authorList>
            <person name="Kim H.-S."/>
            <person name="Busman M."/>
            <person name="Brown D.W."/>
            <person name="Divon H."/>
            <person name="Uhlig S."/>
            <person name="Proctor R.H."/>
        </authorList>
    </citation>
    <scope>NUCLEOTIDE SEQUENCE [LARGE SCALE GENOMIC DNA]</scope>
    <source>
        <strain evidence="2 3">NRRL 20693</strain>
    </source>
</reference>
<feature type="region of interest" description="Disordered" evidence="1">
    <location>
        <begin position="1"/>
        <end position="47"/>
    </location>
</feature>
<feature type="region of interest" description="Disordered" evidence="1">
    <location>
        <begin position="168"/>
        <end position="194"/>
    </location>
</feature>
<feature type="compositionally biased region" description="Polar residues" evidence="1">
    <location>
        <begin position="102"/>
        <end position="114"/>
    </location>
</feature>
<feature type="region of interest" description="Disordered" evidence="1">
    <location>
        <begin position="321"/>
        <end position="357"/>
    </location>
</feature>
<organism evidence="2 3">
    <name type="scientific">Fusarium heterosporum</name>
    <dbReference type="NCBI Taxonomy" id="42747"/>
    <lineage>
        <taxon>Eukaryota</taxon>
        <taxon>Fungi</taxon>
        <taxon>Dikarya</taxon>
        <taxon>Ascomycota</taxon>
        <taxon>Pezizomycotina</taxon>
        <taxon>Sordariomycetes</taxon>
        <taxon>Hypocreomycetidae</taxon>
        <taxon>Hypocreales</taxon>
        <taxon>Nectriaceae</taxon>
        <taxon>Fusarium</taxon>
        <taxon>Fusarium heterosporum species complex</taxon>
    </lineage>
</organism>
<dbReference type="AlphaFoldDB" id="A0A8H5WKR8"/>
<dbReference type="OrthoDB" id="5143322at2759"/>
<protein>
    <recommendedName>
        <fullName evidence="4">PH domain-containing protein</fullName>
    </recommendedName>
</protein>
<feature type="compositionally biased region" description="Polar residues" evidence="1">
    <location>
        <begin position="330"/>
        <end position="339"/>
    </location>
</feature>
<keyword evidence="3" id="KW-1185">Reference proteome</keyword>
<dbReference type="Proteomes" id="UP000567885">
    <property type="component" value="Unassembled WGS sequence"/>
</dbReference>
<feature type="compositionally biased region" description="Basic and acidic residues" evidence="1">
    <location>
        <begin position="19"/>
        <end position="35"/>
    </location>
</feature>
<evidence type="ECO:0000256" key="1">
    <source>
        <dbReference type="SAM" id="MobiDB-lite"/>
    </source>
</evidence>
<evidence type="ECO:0008006" key="4">
    <source>
        <dbReference type="Google" id="ProtNLM"/>
    </source>
</evidence>
<comment type="caution">
    <text evidence="2">The sequence shown here is derived from an EMBL/GenBank/DDBJ whole genome shotgun (WGS) entry which is preliminary data.</text>
</comment>
<feature type="compositionally biased region" description="Polar residues" evidence="1">
    <location>
        <begin position="172"/>
        <end position="194"/>
    </location>
</feature>
<name>A0A8H5WKR8_FUSHE</name>
<gene>
    <name evidence="2" type="ORF">FHETE_8115</name>
</gene>
<accession>A0A8H5WKR8</accession>